<dbReference type="InterPro" id="IPR036291">
    <property type="entry name" value="NAD(P)-bd_dom_sf"/>
</dbReference>
<sequence length="277" mass="29139">MSVLQEGRSAVITGAAGGIGLAIARACLARGMRVTIADHHGEKLEAAAVSLSADASGRVAHAVCDVSDPASVEALREVALAMHGPVDLLVNNAGIGMPNKPWSDREAWKRTLDVNLWGVINGLQAFVPGMIESGREGAVVNLGSKQGITNPPGNAAYNVSKAGVKVVTEQLAWEFRQIEGARLSAHLLVPGFTFTGMTAGGATEKPAGAWTADQVAQRMIDGIGSGAFYIICQDNEVDWEADRKRIAWGAGDLTEGRPALSRWHPDHAEAFKVYPGP</sequence>
<dbReference type="OrthoDB" id="4690547at2"/>
<dbReference type="InterPro" id="IPR002347">
    <property type="entry name" value="SDR_fam"/>
</dbReference>
<reference evidence="4 5" key="1">
    <citation type="submission" date="2019-06" db="EMBL/GenBank/DDBJ databases">
        <title>YIM 131921 draft genome.</title>
        <authorList>
            <person name="Jiang L."/>
        </authorList>
    </citation>
    <scope>NUCLEOTIDE SEQUENCE [LARGE SCALE GENOMIC DNA]</scope>
    <source>
        <strain evidence="4 5">YIM 131921</strain>
    </source>
</reference>
<name>A0A5C4N7N6_9RHOB</name>
<keyword evidence="2" id="KW-0560">Oxidoreductase</keyword>
<keyword evidence="5" id="KW-1185">Reference proteome</keyword>
<evidence type="ECO:0000256" key="3">
    <source>
        <dbReference type="RuleBase" id="RU000363"/>
    </source>
</evidence>
<dbReference type="Pfam" id="PF00106">
    <property type="entry name" value="adh_short"/>
    <property type="match status" value="1"/>
</dbReference>
<dbReference type="PANTHER" id="PTHR43008:SF7">
    <property type="entry name" value="SHORT CHAIN DEHYDROGENASE_REDUCTASE (AFU_ORTHOLOGUE AFUA_2G00830)"/>
    <property type="match status" value="1"/>
</dbReference>
<dbReference type="PRINTS" id="PR00080">
    <property type="entry name" value="SDRFAMILY"/>
</dbReference>
<dbReference type="AlphaFoldDB" id="A0A5C4N7N6"/>
<comment type="caution">
    <text evidence="4">The sequence shown here is derived from an EMBL/GenBank/DDBJ whole genome shotgun (WGS) entry which is preliminary data.</text>
</comment>
<dbReference type="SUPFAM" id="SSF51735">
    <property type="entry name" value="NAD(P)-binding Rossmann-fold domains"/>
    <property type="match status" value="1"/>
</dbReference>
<dbReference type="Proteomes" id="UP000305887">
    <property type="component" value="Unassembled WGS sequence"/>
</dbReference>
<dbReference type="Gene3D" id="3.40.50.720">
    <property type="entry name" value="NAD(P)-binding Rossmann-like Domain"/>
    <property type="match status" value="1"/>
</dbReference>
<dbReference type="PANTHER" id="PTHR43008">
    <property type="entry name" value="BENZIL REDUCTASE"/>
    <property type="match status" value="1"/>
</dbReference>
<dbReference type="PROSITE" id="PS00061">
    <property type="entry name" value="ADH_SHORT"/>
    <property type="match status" value="1"/>
</dbReference>
<proteinExistence type="inferred from homology"/>
<organism evidence="4 5">
    <name type="scientific">Rubellimicrobium rubrum</name>
    <dbReference type="NCBI Taxonomy" id="2585369"/>
    <lineage>
        <taxon>Bacteria</taxon>
        <taxon>Pseudomonadati</taxon>
        <taxon>Pseudomonadota</taxon>
        <taxon>Alphaproteobacteria</taxon>
        <taxon>Rhodobacterales</taxon>
        <taxon>Roseobacteraceae</taxon>
        <taxon>Rubellimicrobium</taxon>
    </lineage>
</organism>
<evidence type="ECO:0000313" key="4">
    <source>
        <dbReference type="EMBL" id="TNC52305.1"/>
    </source>
</evidence>
<dbReference type="CDD" id="cd05233">
    <property type="entry name" value="SDR_c"/>
    <property type="match status" value="1"/>
</dbReference>
<dbReference type="EMBL" id="VDFU01000002">
    <property type="protein sequence ID" value="TNC52305.1"/>
    <property type="molecule type" value="Genomic_DNA"/>
</dbReference>
<dbReference type="InterPro" id="IPR020904">
    <property type="entry name" value="Sc_DH/Rdtase_CS"/>
</dbReference>
<evidence type="ECO:0000313" key="5">
    <source>
        <dbReference type="Proteomes" id="UP000305887"/>
    </source>
</evidence>
<dbReference type="RefSeq" id="WP_139074989.1">
    <property type="nucleotide sequence ID" value="NZ_VDFU01000002.1"/>
</dbReference>
<comment type="similarity">
    <text evidence="1 3">Belongs to the short-chain dehydrogenases/reductases (SDR) family.</text>
</comment>
<dbReference type="PRINTS" id="PR00081">
    <property type="entry name" value="GDHRDH"/>
</dbReference>
<evidence type="ECO:0000256" key="1">
    <source>
        <dbReference type="ARBA" id="ARBA00006484"/>
    </source>
</evidence>
<evidence type="ECO:0000256" key="2">
    <source>
        <dbReference type="ARBA" id="ARBA00023002"/>
    </source>
</evidence>
<gene>
    <name evidence="4" type="ORF">FHG66_01825</name>
</gene>
<protein>
    <submittedName>
        <fullName evidence="4">SDR family NAD(P)-dependent oxidoreductase</fullName>
    </submittedName>
</protein>
<accession>A0A5C4N7N6</accession>
<dbReference type="GO" id="GO:0050664">
    <property type="term" value="F:oxidoreductase activity, acting on NAD(P)H, oxygen as acceptor"/>
    <property type="evidence" value="ECO:0007669"/>
    <property type="project" value="TreeGrafter"/>
</dbReference>